<proteinExistence type="predicted"/>
<sequence>MSDQLWKKMHFCRDFGQSQLWTRANIDPQLELQLRIFSGDKGYNWEGYVQFIVG</sequence>
<evidence type="ECO:0000313" key="2">
    <source>
        <dbReference type="Proteomes" id="UP000567067"/>
    </source>
</evidence>
<comment type="caution">
    <text evidence="1">The sequence shown here is derived from an EMBL/GenBank/DDBJ whole genome shotgun (WGS) entry which is preliminary data.</text>
</comment>
<dbReference type="Proteomes" id="UP000567067">
    <property type="component" value="Unassembled WGS sequence"/>
</dbReference>
<keyword evidence="2" id="KW-1185">Reference proteome</keyword>
<gene>
    <name evidence="1" type="ORF">FHR92_003698</name>
</gene>
<evidence type="ECO:0000313" key="1">
    <source>
        <dbReference type="EMBL" id="MBA9087216.1"/>
    </source>
</evidence>
<protein>
    <submittedName>
        <fullName evidence="1">Uncharacterized protein</fullName>
    </submittedName>
</protein>
<dbReference type="AlphaFoldDB" id="A0A7W3XT37"/>
<organism evidence="1 2">
    <name type="scientific">Fontibacillus solani</name>
    <dbReference type="NCBI Taxonomy" id="1572857"/>
    <lineage>
        <taxon>Bacteria</taxon>
        <taxon>Bacillati</taxon>
        <taxon>Bacillota</taxon>
        <taxon>Bacilli</taxon>
        <taxon>Bacillales</taxon>
        <taxon>Paenibacillaceae</taxon>
        <taxon>Fontibacillus</taxon>
    </lineage>
</organism>
<dbReference type="EMBL" id="JACJIP010000027">
    <property type="protein sequence ID" value="MBA9087216.1"/>
    <property type="molecule type" value="Genomic_DNA"/>
</dbReference>
<accession>A0A7W3XT37</accession>
<name>A0A7W3XT37_9BACL</name>
<reference evidence="1 2" key="1">
    <citation type="submission" date="2020-08" db="EMBL/GenBank/DDBJ databases">
        <title>Genomic Encyclopedia of Type Strains, Phase III (KMG-III): the genomes of soil and plant-associated and newly described type strains.</title>
        <authorList>
            <person name="Whitman W."/>
        </authorList>
    </citation>
    <scope>NUCLEOTIDE SEQUENCE [LARGE SCALE GENOMIC DNA]</scope>
    <source>
        <strain evidence="1 2">CECT 8693</strain>
    </source>
</reference>